<feature type="compositionally biased region" description="Polar residues" evidence="1">
    <location>
        <begin position="455"/>
        <end position="469"/>
    </location>
</feature>
<protein>
    <submittedName>
        <fullName evidence="2">Uncharacterized protein</fullName>
    </submittedName>
</protein>
<feature type="region of interest" description="Disordered" evidence="1">
    <location>
        <begin position="152"/>
        <end position="235"/>
    </location>
</feature>
<accession>A0A9P7GN47</accession>
<evidence type="ECO:0000313" key="2">
    <source>
        <dbReference type="EMBL" id="KAG5649977.1"/>
    </source>
</evidence>
<comment type="caution">
    <text evidence="2">The sequence shown here is derived from an EMBL/GenBank/DDBJ whole genome shotgun (WGS) entry which is preliminary data.</text>
</comment>
<sequence>MNFDIDFESSQSQSHVYDFPLSPTRPLEMDMVDWANSQPVALKSLLLEVTKKPEKRPIKHETTWPSYADPVAAPIPSDVIGLKSRPLRRTNSSARARLGPENTLSSANPPPVPDDSFWGKDRSMVLAACQNFSERMDENVFLNTAKAKDTAAATVGPTRRKTKPHLMGIAKSRRSSMPHTVAHASRLDKGKQRENVAVERRPASADHHIAFSPSSSASSSSSTTDRSSSFSSNQTDCMTMELDSADTSMMSVDPADLPPPPALATRSHSAPGTAENLPSRSSSTSSLSRKTSLPHRSTTTLPPPKLHPLLTQKQRAAEPSAVTIQQPQRHSPAALPERAPPPPVPSQRLAPPTLSQRPPALGMRRVQTVPAVSTSALPTRQKGFKPPLLSQPAPQGTPSKPSAPPSQKPKSNEGPTSVLAQAARYPARSTVKAPLQPQPQPRASSPPPLRKTDSSFHSADQSHNQNHSRGQPAPALRAPSPPVNLDPDSSYDISMEMNLDELEQTMRMYD</sequence>
<keyword evidence="3" id="KW-1185">Reference proteome</keyword>
<feature type="region of interest" description="Disordered" evidence="1">
    <location>
        <begin position="85"/>
        <end position="116"/>
    </location>
</feature>
<dbReference type="AlphaFoldDB" id="A0A9P7GN47"/>
<feature type="region of interest" description="Disordered" evidence="1">
    <location>
        <begin position="249"/>
        <end position="492"/>
    </location>
</feature>
<dbReference type="OrthoDB" id="3067314at2759"/>
<proteinExistence type="predicted"/>
<evidence type="ECO:0000256" key="1">
    <source>
        <dbReference type="SAM" id="MobiDB-lite"/>
    </source>
</evidence>
<feature type="compositionally biased region" description="Low complexity" evidence="1">
    <location>
        <begin position="279"/>
        <end position="291"/>
    </location>
</feature>
<reference evidence="2" key="2">
    <citation type="submission" date="2021-10" db="EMBL/GenBank/DDBJ databases">
        <title>Phylogenomics reveals ancestral predisposition of the termite-cultivated fungus Termitomyces towards a domesticated lifestyle.</title>
        <authorList>
            <person name="Auxier B."/>
            <person name="Grum-Grzhimaylo A."/>
            <person name="Cardenas M.E."/>
            <person name="Lodge J.D."/>
            <person name="Laessoe T."/>
            <person name="Pedersen O."/>
            <person name="Smith M.E."/>
            <person name="Kuyper T.W."/>
            <person name="Franco-Molano E.A."/>
            <person name="Baroni T.J."/>
            <person name="Aanen D.K."/>
        </authorList>
    </citation>
    <scope>NUCLEOTIDE SEQUENCE</scope>
    <source>
        <strain evidence="2">D49</strain>
    </source>
</reference>
<evidence type="ECO:0000313" key="3">
    <source>
        <dbReference type="Proteomes" id="UP000717328"/>
    </source>
</evidence>
<name>A0A9P7GN47_9AGAR</name>
<feature type="compositionally biased region" description="Low complexity" evidence="1">
    <location>
        <begin position="212"/>
        <end position="232"/>
    </location>
</feature>
<organism evidence="2 3">
    <name type="scientific">Sphagnurus paluster</name>
    <dbReference type="NCBI Taxonomy" id="117069"/>
    <lineage>
        <taxon>Eukaryota</taxon>
        <taxon>Fungi</taxon>
        <taxon>Dikarya</taxon>
        <taxon>Basidiomycota</taxon>
        <taxon>Agaricomycotina</taxon>
        <taxon>Agaricomycetes</taxon>
        <taxon>Agaricomycetidae</taxon>
        <taxon>Agaricales</taxon>
        <taxon>Tricholomatineae</taxon>
        <taxon>Lyophyllaceae</taxon>
        <taxon>Sphagnurus</taxon>
    </lineage>
</organism>
<feature type="compositionally biased region" description="Pro residues" evidence="1">
    <location>
        <begin position="436"/>
        <end position="449"/>
    </location>
</feature>
<dbReference type="EMBL" id="JABCKI010000606">
    <property type="protein sequence ID" value="KAG5649977.1"/>
    <property type="molecule type" value="Genomic_DNA"/>
</dbReference>
<feature type="compositionally biased region" description="Basic and acidic residues" evidence="1">
    <location>
        <begin position="185"/>
        <end position="209"/>
    </location>
</feature>
<reference evidence="2" key="1">
    <citation type="submission" date="2021-02" db="EMBL/GenBank/DDBJ databases">
        <authorList>
            <person name="Nieuwenhuis M."/>
            <person name="Van De Peppel L.J.J."/>
        </authorList>
    </citation>
    <scope>NUCLEOTIDE SEQUENCE</scope>
    <source>
        <strain evidence="2">D49</strain>
    </source>
</reference>
<gene>
    <name evidence="2" type="ORF">H0H81_001236</name>
</gene>
<dbReference type="Proteomes" id="UP000717328">
    <property type="component" value="Unassembled WGS sequence"/>
</dbReference>